<reference evidence="1 2" key="1">
    <citation type="submission" date="2019-03" db="EMBL/GenBank/DDBJ databases">
        <title>First draft genome of Liparis tanakae, snailfish: a comprehensive survey of snailfish specific genes.</title>
        <authorList>
            <person name="Kim W."/>
            <person name="Song I."/>
            <person name="Jeong J.-H."/>
            <person name="Kim D."/>
            <person name="Kim S."/>
            <person name="Ryu S."/>
            <person name="Song J.Y."/>
            <person name="Lee S.K."/>
        </authorList>
    </citation>
    <scope>NUCLEOTIDE SEQUENCE [LARGE SCALE GENOMIC DNA]</scope>
    <source>
        <tissue evidence="1">Muscle</tissue>
    </source>
</reference>
<sequence length="66" mass="7141">MAAEAEAAEAEAAVEATTAHRFRQCGDTTKSCLICSVYYCECEDVPVSRRLSLTPSQEPDKSGVTR</sequence>
<comment type="caution">
    <text evidence="1">The sequence shown here is derived from an EMBL/GenBank/DDBJ whole genome shotgun (WGS) entry which is preliminary data.</text>
</comment>
<accession>A0A4Z2HWV1</accession>
<keyword evidence="2" id="KW-1185">Reference proteome</keyword>
<dbReference type="EMBL" id="SRLO01000166">
    <property type="protein sequence ID" value="TNN70177.1"/>
    <property type="molecule type" value="Genomic_DNA"/>
</dbReference>
<dbReference type="Proteomes" id="UP000314294">
    <property type="component" value="Unassembled WGS sequence"/>
</dbReference>
<organism evidence="1 2">
    <name type="scientific">Liparis tanakae</name>
    <name type="common">Tanaka's snailfish</name>
    <dbReference type="NCBI Taxonomy" id="230148"/>
    <lineage>
        <taxon>Eukaryota</taxon>
        <taxon>Metazoa</taxon>
        <taxon>Chordata</taxon>
        <taxon>Craniata</taxon>
        <taxon>Vertebrata</taxon>
        <taxon>Euteleostomi</taxon>
        <taxon>Actinopterygii</taxon>
        <taxon>Neopterygii</taxon>
        <taxon>Teleostei</taxon>
        <taxon>Neoteleostei</taxon>
        <taxon>Acanthomorphata</taxon>
        <taxon>Eupercaria</taxon>
        <taxon>Perciformes</taxon>
        <taxon>Cottioidei</taxon>
        <taxon>Cottales</taxon>
        <taxon>Liparidae</taxon>
        <taxon>Liparis</taxon>
    </lineage>
</organism>
<proteinExistence type="predicted"/>
<gene>
    <name evidence="1" type="ORF">EYF80_019548</name>
</gene>
<protein>
    <submittedName>
        <fullName evidence="1">Uncharacterized protein</fullName>
    </submittedName>
</protein>
<dbReference type="AlphaFoldDB" id="A0A4Z2HWV1"/>
<name>A0A4Z2HWV1_9TELE</name>
<evidence type="ECO:0000313" key="1">
    <source>
        <dbReference type="EMBL" id="TNN70177.1"/>
    </source>
</evidence>
<evidence type="ECO:0000313" key="2">
    <source>
        <dbReference type="Proteomes" id="UP000314294"/>
    </source>
</evidence>